<keyword evidence="3" id="KW-0547">Nucleotide-binding</keyword>
<evidence type="ECO:0000259" key="5">
    <source>
        <dbReference type="PROSITE" id="PS50893"/>
    </source>
</evidence>
<evidence type="ECO:0000256" key="3">
    <source>
        <dbReference type="ARBA" id="ARBA00022741"/>
    </source>
</evidence>
<gene>
    <name evidence="6" type="ORF">MNBD_GAMMA26-867</name>
</gene>
<dbReference type="InterPro" id="IPR003439">
    <property type="entry name" value="ABC_transporter-like_ATP-bd"/>
</dbReference>
<sequence length="311" mass="34399">MIEVERLTKDYGQFRALDDISFSVAKGEIMGFLGPNGAGKTTMMRILTCFFPATRGRAMVAGFDCFEDSLKVRERIGYLPERVPLYEDMKVTDYLSFAAAAKGVPAKEVKQSVAKAVGEFGLQDVASRMISACSRGYRQRVGLAQAVVNDPDVLILDEPTVGLDPKQIKEIRKIIKELAGKRTVILSTHILPEVSLLCDRVIIINKGKLIAVDKPENLTGKKSQKLLLRIDGSMADIEKAIAKVKGVKSVDREQVAEGELGGLILDFEDEKVVKKQVQALIAQNNWDLIEMRPIEVSLEDCFIDLITKEEA</sequence>
<keyword evidence="4 6" id="KW-0067">ATP-binding</keyword>
<accession>A0A3B1BGM9</accession>
<dbReference type="Pfam" id="PF00005">
    <property type="entry name" value="ABC_tran"/>
    <property type="match status" value="1"/>
</dbReference>
<dbReference type="SMART" id="SM00382">
    <property type="entry name" value="AAA"/>
    <property type="match status" value="1"/>
</dbReference>
<dbReference type="PANTHER" id="PTHR43335:SF4">
    <property type="entry name" value="ABC TRANSPORTER, ATP-BINDING PROTEIN"/>
    <property type="match status" value="1"/>
</dbReference>
<reference evidence="6" key="1">
    <citation type="submission" date="2018-06" db="EMBL/GenBank/DDBJ databases">
        <authorList>
            <person name="Zhirakovskaya E."/>
        </authorList>
    </citation>
    <scope>NUCLEOTIDE SEQUENCE</scope>
</reference>
<dbReference type="PROSITE" id="PS50893">
    <property type="entry name" value="ABC_TRANSPORTER_2"/>
    <property type="match status" value="1"/>
</dbReference>
<dbReference type="SUPFAM" id="SSF52540">
    <property type="entry name" value="P-loop containing nucleoside triphosphate hydrolases"/>
    <property type="match status" value="1"/>
</dbReference>
<organism evidence="6">
    <name type="scientific">hydrothermal vent metagenome</name>
    <dbReference type="NCBI Taxonomy" id="652676"/>
    <lineage>
        <taxon>unclassified sequences</taxon>
        <taxon>metagenomes</taxon>
        <taxon>ecological metagenomes</taxon>
    </lineage>
</organism>
<dbReference type="CDD" id="cd03230">
    <property type="entry name" value="ABC_DR_subfamily_A"/>
    <property type="match status" value="1"/>
</dbReference>
<dbReference type="InterPro" id="IPR003593">
    <property type="entry name" value="AAA+_ATPase"/>
</dbReference>
<name>A0A3B1BGM9_9ZZZZ</name>
<dbReference type="Gene3D" id="3.40.50.300">
    <property type="entry name" value="P-loop containing nucleotide triphosphate hydrolases"/>
    <property type="match status" value="1"/>
</dbReference>
<dbReference type="InterPro" id="IPR027417">
    <property type="entry name" value="P-loop_NTPase"/>
</dbReference>
<dbReference type="GO" id="GO:0016887">
    <property type="term" value="F:ATP hydrolysis activity"/>
    <property type="evidence" value="ECO:0007669"/>
    <property type="project" value="InterPro"/>
</dbReference>
<evidence type="ECO:0000313" key="6">
    <source>
        <dbReference type="EMBL" id="VAX11273.1"/>
    </source>
</evidence>
<keyword evidence="2" id="KW-0813">Transport</keyword>
<evidence type="ECO:0000256" key="4">
    <source>
        <dbReference type="ARBA" id="ARBA00022840"/>
    </source>
</evidence>
<dbReference type="GO" id="GO:0005524">
    <property type="term" value="F:ATP binding"/>
    <property type="evidence" value="ECO:0007669"/>
    <property type="project" value="UniProtKB-KW"/>
</dbReference>
<dbReference type="EMBL" id="UOFX01000083">
    <property type="protein sequence ID" value="VAX11273.1"/>
    <property type="molecule type" value="Genomic_DNA"/>
</dbReference>
<evidence type="ECO:0000256" key="2">
    <source>
        <dbReference type="ARBA" id="ARBA00022448"/>
    </source>
</evidence>
<dbReference type="PANTHER" id="PTHR43335">
    <property type="entry name" value="ABC TRANSPORTER, ATP-BINDING PROTEIN"/>
    <property type="match status" value="1"/>
</dbReference>
<feature type="domain" description="ABC transporter" evidence="5">
    <location>
        <begin position="2"/>
        <end position="231"/>
    </location>
</feature>
<comment type="similarity">
    <text evidence="1">Belongs to the ABC transporter superfamily.</text>
</comment>
<dbReference type="AlphaFoldDB" id="A0A3B1BGM9"/>
<protein>
    <submittedName>
        <fullName evidence="6">Gliding motility-associated ABC transporter ATP-binding protein GldA</fullName>
    </submittedName>
</protein>
<evidence type="ECO:0000256" key="1">
    <source>
        <dbReference type="ARBA" id="ARBA00005417"/>
    </source>
</evidence>
<proteinExistence type="inferred from homology"/>